<gene>
    <name evidence="5" type="ORF">HMPREF0381_0093</name>
</gene>
<dbReference type="Pfam" id="PF01807">
    <property type="entry name" value="Zn_ribbon_DnaG"/>
    <property type="match status" value="1"/>
</dbReference>
<organism evidence="5 6">
    <name type="scientific">Lachnoanaerobaculum saburreum DSM 3986</name>
    <dbReference type="NCBI Taxonomy" id="887325"/>
    <lineage>
        <taxon>Bacteria</taxon>
        <taxon>Bacillati</taxon>
        <taxon>Bacillota</taxon>
        <taxon>Clostridia</taxon>
        <taxon>Lachnospirales</taxon>
        <taxon>Lachnospiraceae</taxon>
        <taxon>Lachnoanaerobaculum</taxon>
    </lineage>
</organism>
<dbReference type="SUPFAM" id="SSF57783">
    <property type="entry name" value="Zinc beta-ribbon"/>
    <property type="match status" value="1"/>
</dbReference>
<sequence length="182" mass="21254">MTSEEIKEKYSMSEILEQYGFKPNRAGFICCPFHKEKTPSMKIYAKSFYCFGCGRHGDIFDFVAGMENCNFSEAYRSLGGVEDNSRKAKFAEYRRRKAREKAVRIAQDERNKLRGIFDRQDELRALLSELEPLSDEWANCYRELLQVTTERAELSKEEDVYEYAYTYVSSALYQDFHNKGAG</sequence>
<evidence type="ECO:0000313" key="6">
    <source>
        <dbReference type="Proteomes" id="UP000003434"/>
    </source>
</evidence>
<proteinExistence type="predicted"/>
<reference evidence="5 6" key="1">
    <citation type="submission" date="2010-12" db="EMBL/GenBank/DDBJ databases">
        <authorList>
            <person name="Muzny D."/>
            <person name="Qin X."/>
            <person name="Deng J."/>
            <person name="Jiang H."/>
            <person name="Liu Y."/>
            <person name="Qu J."/>
            <person name="Song X.-Z."/>
            <person name="Zhang L."/>
            <person name="Thornton R."/>
            <person name="Coyle M."/>
            <person name="Francisco L."/>
            <person name="Jackson L."/>
            <person name="Javaid M."/>
            <person name="Korchina V."/>
            <person name="Kovar C."/>
            <person name="Mata R."/>
            <person name="Mathew T."/>
            <person name="Ngo R."/>
            <person name="Nguyen L."/>
            <person name="Nguyen N."/>
            <person name="Okwuonu G."/>
            <person name="Ongeri F."/>
            <person name="Pham C."/>
            <person name="Simmons D."/>
            <person name="Wilczek-Boney K."/>
            <person name="Hale W."/>
            <person name="Jakkamsetti A."/>
            <person name="Pham P."/>
            <person name="Ruth R."/>
            <person name="San Lucas F."/>
            <person name="Warren J."/>
            <person name="Zhang J."/>
            <person name="Zhao Z."/>
            <person name="Zhou C."/>
            <person name="Zhu D."/>
            <person name="Lee S."/>
            <person name="Bess C."/>
            <person name="Blankenburg K."/>
            <person name="Forbes L."/>
            <person name="Fu Q."/>
            <person name="Gubbala S."/>
            <person name="Hirani K."/>
            <person name="Jayaseelan J.C."/>
            <person name="Lara F."/>
            <person name="Munidasa M."/>
            <person name="Palculict T."/>
            <person name="Patil S."/>
            <person name="Pu L.-L."/>
            <person name="Saada N."/>
            <person name="Tang L."/>
            <person name="Weissenberger G."/>
            <person name="Zhu Y."/>
            <person name="Hemphill L."/>
            <person name="Shang Y."/>
            <person name="Youmans B."/>
            <person name="Ayvaz T."/>
            <person name="Ross M."/>
            <person name="Santibanez J."/>
            <person name="Aqrawi P."/>
            <person name="Gross S."/>
            <person name="Joshi V."/>
            <person name="Fowler G."/>
            <person name="Nazareth L."/>
            <person name="Reid J."/>
            <person name="Worley K."/>
            <person name="Petrosino J."/>
            <person name="Highlander S."/>
            <person name="Gibbs R."/>
        </authorList>
    </citation>
    <scope>NUCLEOTIDE SEQUENCE [LARGE SCALE GENOMIC DNA]</scope>
    <source>
        <strain evidence="5 6">DSM 3986</strain>
    </source>
</reference>
<dbReference type="Gene3D" id="3.90.580.10">
    <property type="entry name" value="Zinc finger, CHC2-type domain"/>
    <property type="match status" value="1"/>
</dbReference>
<dbReference type="SMART" id="SM00400">
    <property type="entry name" value="ZnF_CHCC"/>
    <property type="match status" value="1"/>
</dbReference>
<dbReference type="eggNOG" id="COG0358">
    <property type="taxonomic scope" value="Bacteria"/>
</dbReference>
<dbReference type="GO" id="GO:0008270">
    <property type="term" value="F:zinc ion binding"/>
    <property type="evidence" value="ECO:0007669"/>
    <property type="project" value="UniProtKB-KW"/>
</dbReference>
<dbReference type="GO" id="GO:0003899">
    <property type="term" value="F:DNA-directed RNA polymerase activity"/>
    <property type="evidence" value="ECO:0007669"/>
    <property type="project" value="InterPro"/>
</dbReference>
<evidence type="ECO:0000313" key="5">
    <source>
        <dbReference type="EMBL" id="EFU78092.1"/>
    </source>
</evidence>
<evidence type="ECO:0000259" key="4">
    <source>
        <dbReference type="SMART" id="SM00400"/>
    </source>
</evidence>
<dbReference type="PANTHER" id="PTHR30313:SF2">
    <property type="entry name" value="DNA PRIMASE"/>
    <property type="match status" value="1"/>
</dbReference>
<dbReference type="AlphaFoldDB" id="E6LJF8"/>
<feature type="domain" description="Zinc finger CHC2-type" evidence="4">
    <location>
        <begin position="30"/>
        <end position="79"/>
    </location>
</feature>
<dbReference type="Proteomes" id="UP000003434">
    <property type="component" value="Unassembled WGS sequence"/>
</dbReference>
<dbReference type="InterPro" id="IPR002694">
    <property type="entry name" value="Znf_CHC2"/>
</dbReference>
<protein>
    <submittedName>
        <fullName evidence="5">CHC2 zinc finger domain protein</fullName>
    </submittedName>
</protein>
<dbReference type="GO" id="GO:0006269">
    <property type="term" value="P:DNA replication, synthesis of primer"/>
    <property type="evidence" value="ECO:0007669"/>
    <property type="project" value="TreeGrafter"/>
</dbReference>
<keyword evidence="3" id="KW-0862">Zinc</keyword>
<dbReference type="InterPro" id="IPR050219">
    <property type="entry name" value="DnaG_primase"/>
</dbReference>
<dbReference type="EMBL" id="AEPW01000001">
    <property type="protein sequence ID" value="EFU78092.1"/>
    <property type="molecule type" value="Genomic_DNA"/>
</dbReference>
<accession>E6LJF8</accession>
<comment type="caution">
    <text evidence="5">The sequence shown here is derived from an EMBL/GenBank/DDBJ whole genome shotgun (WGS) entry which is preliminary data.</text>
</comment>
<dbReference type="RefSeq" id="WP_008749866.1">
    <property type="nucleotide sequence ID" value="NZ_GL622296.1"/>
</dbReference>
<dbReference type="GO" id="GO:0003677">
    <property type="term" value="F:DNA binding"/>
    <property type="evidence" value="ECO:0007669"/>
    <property type="project" value="InterPro"/>
</dbReference>
<evidence type="ECO:0000256" key="1">
    <source>
        <dbReference type="ARBA" id="ARBA00022723"/>
    </source>
</evidence>
<evidence type="ECO:0000256" key="3">
    <source>
        <dbReference type="ARBA" id="ARBA00022833"/>
    </source>
</evidence>
<keyword evidence="2" id="KW-0863">Zinc-finger</keyword>
<dbReference type="PANTHER" id="PTHR30313">
    <property type="entry name" value="DNA PRIMASE"/>
    <property type="match status" value="1"/>
</dbReference>
<dbReference type="GO" id="GO:0005737">
    <property type="term" value="C:cytoplasm"/>
    <property type="evidence" value="ECO:0007669"/>
    <property type="project" value="TreeGrafter"/>
</dbReference>
<evidence type="ECO:0000256" key="2">
    <source>
        <dbReference type="ARBA" id="ARBA00022771"/>
    </source>
</evidence>
<dbReference type="InterPro" id="IPR036977">
    <property type="entry name" value="DNA_primase_Znf_CHC2"/>
</dbReference>
<keyword evidence="1" id="KW-0479">Metal-binding</keyword>
<name>E6LJF8_9FIRM</name>
<dbReference type="HOGENOM" id="CLU_094413_1_0_9"/>